<keyword evidence="4 5" id="KW-0472">Membrane</keyword>
<gene>
    <name evidence="7" type="ORF">SAMN02745191_1790</name>
</gene>
<proteinExistence type="predicted"/>
<feature type="transmembrane region" description="Helical" evidence="5">
    <location>
        <begin position="100"/>
        <end position="127"/>
    </location>
</feature>
<feature type="domain" description="ABC transmembrane type-2" evidence="6">
    <location>
        <begin position="17"/>
        <end position="281"/>
    </location>
</feature>
<dbReference type="OrthoDB" id="384447at2"/>
<sequence>MINLAIRNCKIYFRQKSTVFFSLMGVFIIILLYAVFLGDQFKRGLDVVEVDILMYSWVIAGIVAVTSITTTMGAFELFVEDRAHNISKDFNISPVAPYKLVGGYILCAFIVGSLMSLVAFIVGEIFLLMQGATLLSVSIIIQIILVILLSSLMSSTIIFFIVSFFNNLSAMSTASTILGTLIGFLTGVYLPIGSVPEYVQMMIKCFPTSHTAVLLRQLFLQEPLKVSFNNLPVEYLNGFNESVGVVFKFGSFTVEPIHHILFMIAVTILFFFLAILNLSRKNK</sequence>
<dbReference type="Pfam" id="PF12698">
    <property type="entry name" value="ABC2_membrane_3"/>
    <property type="match status" value="1"/>
</dbReference>
<dbReference type="InterPro" id="IPR047817">
    <property type="entry name" value="ABC2_TM_bact-type"/>
</dbReference>
<dbReference type="STRING" id="118967.SAMN02745191_1790"/>
<dbReference type="InterPro" id="IPR051784">
    <property type="entry name" value="Nod_factor_ABC_transporter"/>
</dbReference>
<dbReference type="Proteomes" id="UP000243297">
    <property type="component" value="Unassembled WGS sequence"/>
</dbReference>
<name>A0A1T4NYJ7_9FIRM</name>
<reference evidence="8" key="1">
    <citation type="submission" date="2017-02" db="EMBL/GenBank/DDBJ databases">
        <authorList>
            <person name="Varghese N."/>
            <person name="Submissions S."/>
        </authorList>
    </citation>
    <scope>NUCLEOTIDE SEQUENCE [LARGE SCALE GENOMIC DNA]</scope>
    <source>
        <strain evidence="8">ATCC 25662</strain>
    </source>
</reference>
<evidence type="ECO:0000313" key="7">
    <source>
        <dbReference type="EMBL" id="SJZ84354.1"/>
    </source>
</evidence>
<dbReference type="AlphaFoldDB" id="A0A1T4NYJ7"/>
<evidence type="ECO:0000313" key="8">
    <source>
        <dbReference type="Proteomes" id="UP000243297"/>
    </source>
</evidence>
<protein>
    <submittedName>
        <fullName evidence="7">Multidrug/hemolysin transport system permease protein</fullName>
    </submittedName>
</protein>
<dbReference type="GO" id="GO:0140359">
    <property type="term" value="F:ABC-type transporter activity"/>
    <property type="evidence" value="ECO:0007669"/>
    <property type="project" value="InterPro"/>
</dbReference>
<evidence type="ECO:0000256" key="2">
    <source>
        <dbReference type="ARBA" id="ARBA00022692"/>
    </source>
</evidence>
<dbReference type="PANTHER" id="PTHR43229:SF2">
    <property type="entry name" value="NODULATION PROTEIN J"/>
    <property type="match status" value="1"/>
</dbReference>
<feature type="transmembrane region" description="Helical" evidence="5">
    <location>
        <begin position="57"/>
        <end position="79"/>
    </location>
</feature>
<accession>A0A1T4NYJ7</accession>
<evidence type="ECO:0000256" key="5">
    <source>
        <dbReference type="SAM" id="Phobius"/>
    </source>
</evidence>
<feature type="transmembrane region" description="Helical" evidence="5">
    <location>
        <begin position="139"/>
        <end position="162"/>
    </location>
</feature>
<evidence type="ECO:0000256" key="1">
    <source>
        <dbReference type="ARBA" id="ARBA00004141"/>
    </source>
</evidence>
<dbReference type="InterPro" id="IPR013525">
    <property type="entry name" value="ABC2_TM"/>
</dbReference>
<keyword evidence="3 5" id="KW-1133">Transmembrane helix</keyword>
<evidence type="ECO:0000256" key="3">
    <source>
        <dbReference type="ARBA" id="ARBA00022989"/>
    </source>
</evidence>
<comment type="subcellular location">
    <subcellularLocation>
        <location evidence="1">Membrane</location>
        <topology evidence="1">Multi-pass membrane protein</topology>
    </subcellularLocation>
</comment>
<feature type="transmembrane region" description="Helical" evidence="5">
    <location>
        <begin position="174"/>
        <end position="192"/>
    </location>
</feature>
<dbReference type="RefSeq" id="WP_078712196.1">
    <property type="nucleotide sequence ID" value="NZ_FUWY01000005.1"/>
</dbReference>
<dbReference type="PROSITE" id="PS51012">
    <property type="entry name" value="ABC_TM2"/>
    <property type="match status" value="1"/>
</dbReference>
<feature type="transmembrane region" description="Helical" evidence="5">
    <location>
        <begin position="257"/>
        <end position="278"/>
    </location>
</feature>
<dbReference type="PANTHER" id="PTHR43229">
    <property type="entry name" value="NODULATION PROTEIN J"/>
    <property type="match status" value="1"/>
</dbReference>
<feature type="transmembrane region" description="Helical" evidence="5">
    <location>
        <begin position="20"/>
        <end position="37"/>
    </location>
</feature>
<evidence type="ECO:0000256" key="4">
    <source>
        <dbReference type="ARBA" id="ARBA00023136"/>
    </source>
</evidence>
<dbReference type="EMBL" id="FUWY01000005">
    <property type="protein sequence ID" value="SJZ84354.1"/>
    <property type="molecule type" value="Genomic_DNA"/>
</dbReference>
<keyword evidence="8" id="KW-1185">Reference proteome</keyword>
<organism evidence="7 8">
    <name type="scientific">Anaerorhabdus furcosa</name>
    <dbReference type="NCBI Taxonomy" id="118967"/>
    <lineage>
        <taxon>Bacteria</taxon>
        <taxon>Bacillati</taxon>
        <taxon>Bacillota</taxon>
        <taxon>Erysipelotrichia</taxon>
        <taxon>Erysipelotrichales</taxon>
        <taxon>Erysipelotrichaceae</taxon>
        <taxon>Anaerorhabdus</taxon>
    </lineage>
</organism>
<keyword evidence="2 5" id="KW-0812">Transmembrane</keyword>
<dbReference type="GO" id="GO:0016020">
    <property type="term" value="C:membrane"/>
    <property type="evidence" value="ECO:0007669"/>
    <property type="project" value="UniProtKB-SubCell"/>
</dbReference>
<evidence type="ECO:0000259" key="6">
    <source>
        <dbReference type="PROSITE" id="PS51012"/>
    </source>
</evidence>